<dbReference type="Proteomes" id="UP001175271">
    <property type="component" value="Unassembled WGS sequence"/>
</dbReference>
<dbReference type="GO" id="GO:0006294">
    <property type="term" value="P:nucleotide-excision repair, preincision complex assembly"/>
    <property type="evidence" value="ECO:0007669"/>
    <property type="project" value="TreeGrafter"/>
</dbReference>
<proteinExistence type="inferred from homology"/>
<organism evidence="9 10">
    <name type="scientific">Steinernema hermaphroditum</name>
    <dbReference type="NCBI Taxonomy" id="289476"/>
    <lineage>
        <taxon>Eukaryota</taxon>
        <taxon>Metazoa</taxon>
        <taxon>Ecdysozoa</taxon>
        <taxon>Nematoda</taxon>
        <taxon>Chromadorea</taxon>
        <taxon>Rhabditida</taxon>
        <taxon>Tylenchina</taxon>
        <taxon>Panagrolaimomorpha</taxon>
        <taxon>Strongyloidoidea</taxon>
        <taxon>Steinernematidae</taxon>
        <taxon>Steinernema</taxon>
    </lineage>
</organism>
<evidence type="ECO:0000256" key="1">
    <source>
        <dbReference type="ARBA" id="ARBA00004123"/>
    </source>
</evidence>
<evidence type="ECO:0000256" key="2">
    <source>
        <dbReference type="ARBA" id="ARBA00007470"/>
    </source>
</evidence>
<evidence type="ECO:0000313" key="10">
    <source>
        <dbReference type="Proteomes" id="UP001175271"/>
    </source>
</evidence>
<dbReference type="GO" id="GO:0006367">
    <property type="term" value="P:transcription initiation at RNA polymerase II promoter"/>
    <property type="evidence" value="ECO:0007669"/>
    <property type="project" value="UniProtKB-UniRule"/>
</dbReference>
<dbReference type="InterPro" id="IPR035935">
    <property type="entry name" value="TFB5-like_sf"/>
</dbReference>
<dbReference type="GO" id="GO:0005675">
    <property type="term" value="C:transcription factor TFIIH holo complex"/>
    <property type="evidence" value="ECO:0007669"/>
    <property type="project" value="TreeGrafter"/>
</dbReference>
<comment type="function">
    <text evidence="8">In NER, TFIIH acts by opening DNA around the lesion to allow the excision of the damaged oligonucleotide and its replacement by a new DNA fragment. In transcription, TFIIH has an essential role in transcription initiation. When the pre-initiation complex (PIC) has been established, TFIIH is required for promoter opening and promoter escape.</text>
</comment>
<keyword evidence="3 8" id="KW-0227">DNA damage</keyword>
<evidence type="ECO:0000313" key="9">
    <source>
        <dbReference type="EMBL" id="KAK0412809.1"/>
    </source>
</evidence>
<evidence type="ECO:0000256" key="7">
    <source>
        <dbReference type="ARBA" id="ARBA00023242"/>
    </source>
</evidence>
<evidence type="ECO:0000256" key="4">
    <source>
        <dbReference type="ARBA" id="ARBA00023015"/>
    </source>
</evidence>
<comment type="caution">
    <text evidence="9">The sequence shown here is derived from an EMBL/GenBank/DDBJ whole genome shotgun (WGS) entry which is preliminary data.</text>
</comment>
<dbReference type="InterPro" id="IPR009400">
    <property type="entry name" value="TFIIH_TTDA/Tfb5"/>
</dbReference>
<protein>
    <recommendedName>
        <fullName evidence="8">General transcription and DNA repair factor IIH subunit TFB5</fullName>
    </recommendedName>
</protein>
<evidence type="ECO:0000256" key="8">
    <source>
        <dbReference type="RuleBase" id="RU368032"/>
    </source>
</evidence>
<comment type="similarity">
    <text evidence="2 8">Belongs to the TFB5 family.</text>
</comment>
<dbReference type="SMART" id="SM01395">
    <property type="entry name" value="Tbf5"/>
    <property type="match status" value="1"/>
</dbReference>
<dbReference type="GO" id="GO:0000439">
    <property type="term" value="C:transcription factor TFIIH core complex"/>
    <property type="evidence" value="ECO:0007669"/>
    <property type="project" value="UniProtKB-UniRule"/>
</dbReference>
<dbReference type="Gene3D" id="3.30.70.1220">
    <property type="entry name" value="TFB5-like"/>
    <property type="match status" value="1"/>
</dbReference>
<dbReference type="Pfam" id="PF06331">
    <property type="entry name" value="Tfb5"/>
    <property type="match status" value="1"/>
</dbReference>
<sequence length="124" mass="14396">MKRFSRMRPKPLFCTATLNVWAHCYCCTATAQIKWFSVFLLAPWTIFLRVLRIMVNVKKAVLVKCDPAMRQLLIHLDEDRALGERFVIKDLDDTHVLVDPDIVTELTEKLDFVLETMSPDVSNK</sequence>
<keyword evidence="4 8" id="KW-0805">Transcription regulation</keyword>
<keyword evidence="6 8" id="KW-0234">DNA repair</keyword>
<dbReference type="PANTHER" id="PTHR28580:SF1">
    <property type="entry name" value="GENERAL TRANSCRIPTION FACTOR IIH SUBUNIT 5"/>
    <property type="match status" value="1"/>
</dbReference>
<comment type="subcellular location">
    <subcellularLocation>
        <location evidence="1 8">Nucleus</location>
    </subcellularLocation>
</comment>
<dbReference type="PANTHER" id="PTHR28580">
    <property type="entry name" value="GENERAL TRANSCRIPTION FACTOR IIH SUBUNIT 5"/>
    <property type="match status" value="1"/>
</dbReference>
<name>A0AA39HXV5_9BILA</name>
<dbReference type="FunFam" id="3.30.70.1220:FF:000001">
    <property type="entry name" value="General transcription factor IIH subunit 5"/>
    <property type="match status" value="1"/>
</dbReference>
<keyword evidence="10" id="KW-1185">Reference proteome</keyword>
<gene>
    <name evidence="9" type="ORF">QR680_006421</name>
</gene>
<evidence type="ECO:0000256" key="6">
    <source>
        <dbReference type="ARBA" id="ARBA00023204"/>
    </source>
</evidence>
<keyword evidence="5 8" id="KW-0804">Transcription</keyword>
<keyword evidence="7 8" id="KW-0539">Nucleus</keyword>
<dbReference type="AlphaFoldDB" id="A0AA39HXV5"/>
<dbReference type="EMBL" id="JAUCMV010000003">
    <property type="protein sequence ID" value="KAK0412809.1"/>
    <property type="molecule type" value="Genomic_DNA"/>
</dbReference>
<accession>A0AA39HXV5</accession>
<evidence type="ECO:0000256" key="3">
    <source>
        <dbReference type="ARBA" id="ARBA00022763"/>
    </source>
</evidence>
<dbReference type="SUPFAM" id="SSF142897">
    <property type="entry name" value="TFB5-like"/>
    <property type="match status" value="1"/>
</dbReference>
<comment type="subunit">
    <text evidence="8">Component of the 7-subunit TFIIH core complex.</text>
</comment>
<evidence type="ECO:0000256" key="5">
    <source>
        <dbReference type="ARBA" id="ARBA00023163"/>
    </source>
</evidence>
<reference evidence="9" key="1">
    <citation type="submission" date="2023-06" db="EMBL/GenBank/DDBJ databases">
        <title>Genomic analysis of the entomopathogenic nematode Steinernema hermaphroditum.</title>
        <authorList>
            <person name="Schwarz E.M."/>
            <person name="Heppert J.K."/>
            <person name="Baniya A."/>
            <person name="Schwartz H.T."/>
            <person name="Tan C.-H."/>
            <person name="Antoshechkin I."/>
            <person name="Sternberg P.W."/>
            <person name="Goodrich-Blair H."/>
            <person name="Dillman A.R."/>
        </authorList>
    </citation>
    <scope>NUCLEOTIDE SEQUENCE</scope>
    <source>
        <strain evidence="9">PS9179</strain>
        <tissue evidence="9">Whole animal</tissue>
    </source>
</reference>